<protein>
    <submittedName>
        <fullName evidence="2">MedDCM-OCT-S38-C2-cds43</fullName>
    </submittedName>
    <submittedName>
        <fullName evidence="3">MedDCM-OCT-S43-C48-cds22</fullName>
    </submittedName>
</protein>
<keyword evidence="1" id="KW-1133">Transmembrane helix</keyword>
<dbReference type="EMBL" id="KC811145">
    <property type="protein sequence ID" value="AGQ19881.1"/>
    <property type="molecule type" value="Genomic_DNA"/>
</dbReference>
<accession>S5DLW6</accession>
<feature type="transmembrane region" description="Helical" evidence="1">
    <location>
        <begin position="50"/>
        <end position="66"/>
    </location>
</feature>
<dbReference type="EMBL" id="KC811135">
    <property type="protein sequence ID" value="AGQ19573.1"/>
    <property type="molecule type" value="Genomic_DNA"/>
</dbReference>
<evidence type="ECO:0000313" key="3">
    <source>
        <dbReference type="EMBL" id="AGQ19881.1"/>
    </source>
</evidence>
<evidence type="ECO:0000313" key="2">
    <source>
        <dbReference type="EMBL" id="AGQ19573.1"/>
    </source>
</evidence>
<keyword evidence="1" id="KW-0812">Transmembrane</keyword>
<reference evidence="3" key="1">
    <citation type="journal article" date="2013" name="Sci. Rep.">
        <title>Metagenomics uncovers a new group of low GC and ultra-small marine Actinobacteria.</title>
        <authorList>
            <person name="Ghai R."/>
            <person name="Mizuno C.M."/>
            <person name="Picazo A."/>
            <person name="Camacho A."/>
            <person name="Rodriguez-Valera F."/>
        </authorList>
    </citation>
    <scope>NUCLEOTIDE SEQUENCE</scope>
</reference>
<keyword evidence="1" id="KW-0472">Membrane</keyword>
<sequence>MSSTLVLIGLLLSLSMAIILPEVQISKNQSNYSFTISREYDFMVNKQRRGYLVLGLIAISTFFISIQTMSVPIFIAHLVFDVIFGVYAFLSFQVRRSMQMQNNLSLGNQQELKKVEEESYLKEAV</sequence>
<feature type="transmembrane region" description="Helical" evidence="1">
    <location>
        <begin position="73"/>
        <end position="92"/>
    </location>
</feature>
<dbReference type="AlphaFoldDB" id="S5DLW6"/>
<proteinExistence type="predicted"/>
<organism evidence="3">
    <name type="scientific">Candidatus Actinomarina minuta</name>
    <dbReference type="NCBI Taxonomy" id="1389454"/>
    <lineage>
        <taxon>Bacteria</taxon>
        <taxon>Bacillati</taxon>
        <taxon>Actinomycetota</taxon>
        <taxon>Actinomycetes</taxon>
        <taxon>Candidatus Actinomarinidae</taxon>
        <taxon>Candidatus Actinomarinales</taxon>
        <taxon>Candidatus Actinomarineae</taxon>
        <taxon>Candidatus Actinomarinaceae</taxon>
        <taxon>Candidatus Actinomarina</taxon>
    </lineage>
</organism>
<evidence type="ECO:0000256" key="1">
    <source>
        <dbReference type="SAM" id="Phobius"/>
    </source>
</evidence>
<name>S5DLW6_9ACTN</name>